<dbReference type="AlphaFoldDB" id="A0A9N8R213"/>
<dbReference type="CDD" id="cd00060">
    <property type="entry name" value="FHA"/>
    <property type="match status" value="1"/>
</dbReference>
<gene>
    <name evidence="3" type="ORF">R70211_05176</name>
</gene>
<dbReference type="InterPro" id="IPR008984">
    <property type="entry name" value="SMAD_FHA_dom_sf"/>
</dbReference>
<evidence type="ECO:0000313" key="3">
    <source>
        <dbReference type="EMBL" id="CAE6932178.1"/>
    </source>
</evidence>
<comment type="caution">
    <text evidence="3">The sequence shown here is derived from an EMBL/GenBank/DDBJ whole genome shotgun (WGS) entry which is preliminary data.</text>
</comment>
<evidence type="ECO:0000313" key="4">
    <source>
        <dbReference type="Proteomes" id="UP000675121"/>
    </source>
</evidence>
<accession>A0A9N8R213</accession>
<feature type="domain" description="FHA" evidence="2">
    <location>
        <begin position="33"/>
        <end position="98"/>
    </location>
</feature>
<dbReference type="InterPro" id="IPR000253">
    <property type="entry name" value="FHA_dom"/>
</dbReference>
<dbReference type="Gene3D" id="2.60.200.20">
    <property type="match status" value="1"/>
</dbReference>
<dbReference type="RefSeq" id="WP_201076850.1">
    <property type="nucleotide sequence ID" value="NZ_CAJNAS010000015.1"/>
</dbReference>
<evidence type="ECO:0000256" key="1">
    <source>
        <dbReference type="SAM" id="MobiDB-lite"/>
    </source>
</evidence>
<dbReference type="EMBL" id="CAJNAS010000015">
    <property type="protein sequence ID" value="CAE6932178.1"/>
    <property type="molecule type" value="Genomic_DNA"/>
</dbReference>
<evidence type="ECO:0000259" key="2">
    <source>
        <dbReference type="Pfam" id="PF00498"/>
    </source>
</evidence>
<feature type="region of interest" description="Disordered" evidence="1">
    <location>
        <begin position="118"/>
        <end position="165"/>
    </location>
</feature>
<keyword evidence="4" id="KW-1185">Reference proteome</keyword>
<name>A0A9N8R213_9BURK</name>
<organism evidence="3 4">
    <name type="scientific">Paraburkholderia domus</name>
    <dbReference type="NCBI Taxonomy" id="2793075"/>
    <lineage>
        <taxon>Bacteria</taxon>
        <taxon>Pseudomonadati</taxon>
        <taxon>Pseudomonadota</taxon>
        <taxon>Betaproteobacteria</taxon>
        <taxon>Burkholderiales</taxon>
        <taxon>Burkholderiaceae</taxon>
        <taxon>Paraburkholderia</taxon>
    </lineage>
</organism>
<dbReference type="SUPFAM" id="SSF49879">
    <property type="entry name" value="SMAD/FHA domain"/>
    <property type="match status" value="1"/>
</dbReference>
<protein>
    <recommendedName>
        <fullName evidence="2">FHA domain-containing protein</fullName>
    </recommendedName>
</protein>
<sequence length="375" mass="39194">MLQPTLKLTILASHGKAFANGACASFDAQGGNIGRAAGNVLRLPDDHAVADRHAAVRAHEDAWHLLNTSGHATLTVNGKLVAAGQETRVRSGDIVNIGGYVLQAAETLPPTWDLQLQRPSSAASQDLNPSRADSADKPGMRGTPPLDPLGFGRLNGLTDDEPPSAGLDGLLDMPVDPLALFGSPRSGWSHANDTNSSDLFADVAGSSPASGFEAPLMDGLRGFAMRDDAPGQGSPLRVKIAKAHSPDQTNSTPAKIAIAATPSVPAFDDPAQAIERTARVAPMAVPQYGEHSQVKAAFRHGEPVKLTPASVPEGLTDLAQAPRRDSRDGSAPMLLALSEAFLEGAGVRPDGLAEATFTPDFMRALGVFVRTLRER</sequence>
<dbReference type="Pfam" id="PF00498">
    <property type="entry name" value="FHA"/>
    <property type="match status" value="1"/>
</dbReference>
<reference evidence="3" key="1">
    <citation type="submission" date="2021-02" db="EMBL/GenBank/DDBJ databases">
        <authorList>
            <person name="Vanwijnsberghe S."/>
        </authorList>
    </citation>
    <scope>NUCLEOTIDE SEQUENCE</scope>
    <source>
        <strain evidence="3">R-70211</strain>
    </source>
</reference>
<feature type="compositionally biased region" description="Polar residues" evidence="1">
    <location>
        <begin position="118"/>
        <end position="128"/>
    </location>
</feature>
<proteinExistence type="predicted"/>
<dbReference type="Proteomes" id="UP000675121">
    <property type="component" value="Unassembled WGS sequence"/>
</dbReference>